<gene>
    <name evidence="3" type="ORF">CMUC_0487</name>
</gene>
<dbReference type="Gene3D" id="2.70.70.10">
    <property type="entry name" value="Glucose Permease (Domain IIA)"/>
    <property type="match status" value="1"/>
</dbReference>
<dbReference type="RefSeq" id="WP_236844944.1">
    <property type="nucleotide sequence ID" value="NZ_CP012542.1"/>
</dbReference>
<dbReference type="InterPro" id="IPR016047">
    <property type="entry name" value="M23ase_b-sheet_dom"/>
</dbReference>
<evidence type="ECO:0000259" key="2">
    <source>
        <dbReference type="Pfam" id="PF01551"/>
    </source>
</evidence>
<dbReference type="CDD" id="cd12797">
    <property type="entry name" value="M23_peptidase"/>
    <property type="match status" value="1"/>
</dbReference>
<dbReference type="PANTHER" id="PTHR21666">
    <property type="entry name" value="PEPTIDASE-RELATED"/>
    <property type="match status" value="1"/>
</dbReference>
<dbReference type="InterPro" id="IPR011055">
    <property type="entry name" value="Dup_hybrid_motif"/>
</dbReference>
<organism evidence="3 4">
    <name type="scientific">Campylobacter mucosalis CCUG 21559</name>
    <dbReference type="NCBI Taxonomy" id="1032067"/>
    <lineage>
        <taxon>Bacteria</taxon>
        <taxon>Pseudomonadati</taxon>
        <taxon>Campylobacterota</taxon>
        <taxon>Epsilonproteobacteria</taxon>
        <taxon>Campylobacterales</taxon>
        <taxon>Campylobacteraceae</taxon>
        <taxon>Campylobacter</taxon>
    </lineage>
</organism>
<name>A0A6G5QFC2_9BACT</name>
<evidence type="ECO:0000313" key="3">
    <source>
        <dbReference type="EMBL" id="QCD44299.1"/>
    </source>
</evidence>
<proteinExistence type="predicted"/>
<sequence length="456" mass="51266">MRKNSASMKFLGFLVILAIICAGAFAVLNSQAFEKNSPKVEINDTIYWNLKTPMSIKFTDDVGIKFVRISMSDGQNEINMLNQVLQTPMSAFDVNLTFPKTGFFSNKKDSYDMNIEAVDTSKWNFFGGNKTQKKVKVILDTTRPELYILSQSYSISRGGAAVVIFKANDSSLSDVFVQTNYGKRFEVTPFYKDGYYTSLVVWPVKESNFVADVVARDSAGNESKAHVRYFLENVKYRSSTIALKDNFLDGKIETLANKYAKDMELDRLAKMKFVNETLRDLNDNKIIEMTTKTTKEMMSDFNINTFYPLRNGKKVADFADHRFYTYNGQQVSESWHMGIDFASVAQAPILSSNPGRVVFAEDNGIYGLNVLIDHGFGLYSLYGHCTNLNVDLGSEVRAGTQIGTTGTTGLALGDHLHFGILIQGEEVRPQQWMDKKWIKDNITSVMSAAKAMIDKN</sequence>
<dbReference type="InterPro" id="IPR050570">
    <property type="entry name" value="Cell_wall_metabolism_enzyme"/>
</dbReference>
<evidence type="ECO:0000313" key="4">
    <source>
        <dbReference type="Proteomes" id="UP000503264"/>
    </source>
</evidence>
<keyword evidence="4" id="KW-1185">Reference proteome</keyword>
<dbReference type="Proteomes" id="UP000503264">
    <property type="component" value="Chromosome"/>
</dbReference>
<reference evidence="3 4" key="1">
    <citation type="submission" date="2016-07" db="EMBL/GenBank/DDBJ databases">
        <title>Comparative genomics of the Campylobacter concisus group.</title>
        <authorList>
            <person name="Miller W.G."/>
            <person name="Yee E."/>
            <person name="Chapman M.H."/>
            <person name="Huynh S."/>
            <person name="Bono J.L."/>
            <person name="On S.L.W."/>
            <person name="StLeger J."/>
            <person name="Foster G."/>
            <person name="Parker C.T."/>
        </authorList>
    </citation>
    <scope>NUCLEOTIDE SEQUENCE [LARGE SCALE GENOMIC DNA]</scope>
    <source>
        <strain evidence="3 4">CCUG 21559</strain>
    </source>
</reference>
<dbReference type="Pfam" id="PF01551">
    <property type="entry name" value="Peptidase_M23"/>
    <property type="match status" value="1"/>
</dbReference>
<dbReference type="SUPFAM" id="SSF51261">
    <property type="entry name" value="Duplicated hybrid motif"/>
    <property type="match status" value="1"/>
</dbReference>
<dbReference type="EMBL" id="CP012542">
    <property type="protein sequence ID" value="QCD44299.1"/>
    <property type="molecule type" value="Genomic_DNA"/>
</dbReference>
<accession>A0A6G5QFC2</accession>
<dbReference type="GO" id="GO:0004222">
    <property type="term" value="F:metalloendopeptidase activity"/>
    <property type="evidence" value="ECO:0007669"/>
    <property type="project" value="TreeGrafter"/>
</dbReference>
<keyword evidence="1" id="KW-0732">Signal</keyword>
<protein>
    <submittedName>
        <fullName evidence="3">Zinc metallopeptidase, M23 family</fullName>
    </submittedName>
</protein>
<feature type="domain" description="M23ase beta-sheet core" evidence="2">
    <location>
        <begin position="336"/>
        <end position="429"/>
    </location>
</feature>
<dbReference type="AlphaFoldDB" id="A0A6G5QFC2"/>
<dbReference type="PANTHER" id="PTHR21666:SF289">
    <property type="entry name" value="L-ALA--D-GLU ENDOPEPTIDASE"/>
    <property type="match status" value="1"/>
</dbReference>
<evidence type="ECO:0000256" key="1">
    <source>
        <dbReference type="ARBA" id="ARBA00022729"/>
    </source>
</evidence>